<feature type="signal peptide" evidence="1">
    <location>
        <begin position="1"/>
        <end position="24"/>
    </location>
</feature>
<evidence type="ECO:0000313" key="2">
    <source>
        <dbReference type="EMBL" id="BCG47254.1"/>
    </source>
</evidence>
<sequence>MSHSALKIILASSLGLILSIPALEGAVIPASEAVAAEAAESDAESFLWVEVKKGGTREDYLAYLDEYPAGKYSALAKSRLKKMDADAANKVRMEREAATQLAVQEEQAAWDAANSAASEAGYEEYLRRYPSGLFAALVPARLVKVKKEANLHEEERQWTLAVGAGTSASFRAYINKYPNGRHVNEAAQKEEECNRVPARPQTPFAVSESVWRAIETSEGYRNTPRSKPLTISYQTKDQIEFTGSKSSTLPTPAATGKSVTKELTPIGGKCSVLRARYNYSQNNIQTSMDIYLCGSVPLGTEMNGKTATVTKSVELQGSLFPLRIGAEQSERVESAYIADSKYDSTVLTKWRVIGKNMAHDLNPKLTGAAWALKYEMNIRMPGANMNKTTVMEDYYLEDLGIFLSAVGEVDMSKMKSVLPTSGSQTAIVAEGEYGSRTTSTYQNYELVTGK</sequence>
<keyword evidence="1" id="KW-0732">Signal</keyword>
<evidence type="ECO:0000256" key="1">
    <source>
        <dbReference type="SAM" id="SignalP"/>
    </source>
</evidence>
<dbReference type="KEGG" id="gbn:GEOBRER4_20040"/>
<keyword evidence="3" id="KW-1185">Reference proteome</keyword>
<reference evidence="2 3" key="1">
    <citation type="submission" date="2020-06" db="EMBL/GenBank/DDBJ databases">
        <title>Interaction of electrochemicaly active bacteria, Geobacter bremensis R4 on different carbon anode.</title>
        <authorList>
            <person name="Meng L."/>
            <person name="Yoshida N."/>
        </authorList>
    </citation>
    <scope>NUCLEOTIDE SEQUENCE [LARGE SCALE GENOMIC DNA]</scope>
    <source>
        <strain evidence="2 3">R4</strain>
    </source>
</reference>
<name>A0A6S6M6D0_9BACT</name>
<proteinExistence type="predicted"/>
<dbReference type="AlphaFoldDB" id="A0A6S6M6D0"/>
<feature type="chain" id="PRO_5028170772" evidence="1">
    <location>
        <begin position="25"/>
        <end position="450"/>
    </location>
</feature>
<protein>
    <submittedName>
        <fullName evidence="2">Uncharacterized protein</fullName>
    </submittedName>
</protein>
<dbReference type="EMBL" id="AP023213">
    <property type="protein sequence ID" value="BCG47254.1"/>
    <property type="molecule type" value="Genomic_DNA"/>
</dbReference>
<dbReference type="RefSeq" id="WP_185242196.1">
    <property type="nucleotide sequence ID" value="NZ_AP023213.1"/>
</dbReference>
<evidence type="ECO:0000313" key="3">
    <source>
        <dbReference type="Proteomes" id="UP000515472"/>
    </source>
</evidence>
<accession>A0A6S6M6D0</accession>
<gene>
    <name evidence="2" type="ORF">GEOBRER4_n2082</name>
</gene>
<dbReference type="Proteomes" id="UP000515472">
    <property type="component" value="Chromosome"/>
</dbReference>
<organism evidence="2 3">
    <name type="scientific">Citrifermentans bremense</name>
    <dbReference type="NCBI Taxonomy" id="60035"/>
    <lineage>
        <taxon>Bacteria</taxon>
        <taxon>Pseudomonadati</taxon>
        <taxon>Thermodesulfobacteriota</taxon>
        <taxon>Desulfuromonadia</taxon>
        <taxon>Geobacterales</taxon>
        <taxon>Geobacteraceae</taxon>
        <taxon>Citrifermentans</taxon>
    </lineage>
</organism>